<dbReference type="SUPFAM" id="SSF53335">
    <property type="entry name" value="S-adenosyl-L-methionine-dependent methyltransferases"/>
    <property type="match status" value="1"/>
</dbReference>
<dbReference type="GeneID" id="62642220"/>
<dbReference type="GO" id="GO:0008168">
    <property type="term" value="F:methyltransferase activity"/>
    <property type="evidence" value="ECO:0007669"/>
    <property type="project" value="UniProtKB-KW"/>
</dbReference>
<keyword evidence="2" id="KW-0808">Transferase</keyword>
<gene>
    <name evidence="2" type="ORF">JQX41_18950</name>
    <name evidence="3" type="ORF">JQX48_18970</name>
</gene>
<evidence type="ECO:0000313" key="4">
    <source>
        <dbReference type="Proteomes" id="UP000755667"/>
    </source>
</evidence>
<reference evidence="2 5" key="1">
    <citation type="submission" date="2021-01" db="EMBL/GenBank/DDBJ databases">
        <title>Diatom-associated Roseobacters Show Island Model of Population Structure.</title>
        <authorList>
            <person name="Qu L."/>
            <person name="Feng X."/>
            <person name="Chen Y."/>
            <person name="Li L."/>
            <person name="Wang X."/>
            <person name="Hu Z."/>
            <person name="Wang H."/>
            <person name="Luo H."/>
        </authorList>
    </citation>
    <scope>NUCLEOTIDE SEQUENCE</scope>
    <source>
        <strain evidence="3 5">CC28-63</strain>
        <strain evidence="2">CC28-69</strain>
    </source>
</reference>
<evidence type="ECO:0000259" key="1">
    <source>
        <dbReference type="Pfam" id="PF13649"/>
    </source>
</evidence>
<keyword evidence="5" id="KW-1185">Reference proteome</keyword>
<dbReference type="InterPro" id="IPR029063">
    <property type="entry name" value="SAM-dependent_MTases_sf"/>
</dbReference>
<evidence type="ECO:0000313" key="2">
    <source>
        <dbReference type="EMBL" id="MBM2414402.1"/>
    </source>
</evidence>
<dbReference type="GO" id="GO:0032259">
    <property type="term" value="P:methylation"/>
    <property type="evidence" value="ECO:0007669"/>
    <property type="project" value="UniProtKB-KW"/>
</dbReference>
<dbReference type="Pfam" id="PF13649">
    <property type="entry name" value="Methyltransf_25"/>
    <property type="match status" value="1"/>
</dbReference>
<dbReference type="AlphaFoldDB" id="A0A9Q2S6R6"/>
<feature type="domain" description="Methyltransferase" evidence="1">
    <location>
        <begin position="37"/>
        <end position="115"/>
    </location>
</feature>
<proteinExistence type="predicted"/>
<keyword evidence="2" id="KW-0489">Methyltransferase</keyword>
<accession>A0A9Q2S6R6</accession>
<dbReference type="RefSeq" id="WP_085631577.1">
    <property type="nucleotide sequence ID" value="NZ_JAFBWU010000015.1"/>
</dbReference>
<dbReference type="EMBL" id="JAFBXF010000015">
    <property type="protein sequence ID" value="MBM2419073.1"/>
    <property type="molecule type" value="Genomic_DNA"/>
</dbReference>
<dbReference type="Proteomes" id="UP000809440">
    <property type="component" value="Unassembled WGS sequence"/>
</dbReference>
<dbReference type="EMBL" id="JAFBXE010000015">
    <property type="protein sequence ID" value="MBM2414402.1"/>
    <property type="molecule type" value="Genomic_DNA"/>
</dbReference>
<dbReference type="Gene3D" id="3.40.50.150">
    <property type="entry name" value="Vaccinia Virus protein VP39"/>
    <property type="match status" value="1"/>
</dbReference>
<dbReference type="Proteomes" id="UP000755667">
    <property type="component" value="Unassembled WGS sequence"/>
</dbReference>
<sequence length="263" mass="27854">MGFSAEWLSLREPADRAARDEALARQAAMAAGPNPLVVDLGCGTGATWRALAPYFPSEARWRFIDNDPALLAEAGRVAGGNADLVEADLGQMNTVPLDGASLVTASALLDLMPEAWVANLAGRLNVPFYATLNYDGRMSWDPEHQDDAAVTAAFNLHQVGDKGIGPALGPHSVTRTMALFEAAGFTVLRADSAWVLGPDMAPLQRELTDGIAQAAAEAGARDTAASWGGHRHARADRTQCRIGHIDILALPSGNLQESTHVLR</sequence>
<dbReference type="InterPro" id="IPR041698">
    <property type="entry name" value="Methyltransf_25"/>
</dbReference>
<dbReference type="OrthoDB" id="7273451at2"/>
<evidence type="ECO:0000313" key="5">
    <source>
        <dbReference type="Proteomes" id="UP000809440"/>
    </source>
</evidence>
<comment type="caution">
    <text evidence="2">The sequence shown here is derived from an EMBL/GenBank/DDBJ whole genome shotgun (WGS) entry which is preliminary data.</text>
</comment>
<name>A0A9Q2S6R6_9RHOB</name>
<organism evidence="2 4">
    <name type="scientific">Marivita cryptomonadis</name>
    <dbReference type="NCBI Taxonomy" id="505252"/>
    <lineage>
        <taxon>Bacteria</taxon>
        <taxon>Pseudomonadati</taxon>
        <taxon>Pseudomonadota</taxon>
        <taxon>Alphaproteobacteria</taxon>
        <taxon>Rhodobacterales</taxon>
        <taxon>Roseobacteraceae</taxon>
        <taxon>Marivita</taxon>
    </lineage>
</organism>
<evidence type="ECO:0000313" key="3">
    <source>
        <dbReference type="EMBL" id="MBM2419073.1"/>
    </source>
</evidence>
<protein>
    <submittedName>
        <fullName evidence="2">Class I SAM-dependent methyltransferase</fullName>
    </submittedName>
</protein>